<evidence type="ECO:0000313" key="4">
    <source>
        <dbReference type="EMBL" id="KDR28370.1"/>
    </source>
</evidence>
<comment type="caution">
    <text evidence="4">The sequence shown here is derived from an EMBL/GenBank/DDBJ whole genome shotgun (WGS) entry which is preliminary data.</text>
</comment>
<protein>
    <recommendedName>
        <fullName evidence="2">TadE-like domain-containing protein</fullName>
    </recommendedName>
</protein>
<dbReference type="EMBL" id="BMEG01000002">
    <property type="protein sequence ID" value="GGD62203.1"/>
    <property type="molecule type" value="Genomic_DNA"/>
</dbReference>
<reference evidence="6" key="3">
    <citation type="journal article" date="2019" name="Int. J. Syst. Evol. Microbiol.">
        <title>The Global Catalogue of Microorganisms (GCM) 10K type strain sequencing project: providing services to taxonomists for standard genome sequencing and annotation.</title>
        <authorList>
            <consortium name="The Broad Institute Genomics Platform"/>
            <consortium name="The Broad Institute Genome Sequencing Center for Infectious Disease"/>
            <person name="Wu L."/>
            <person name="Ma J."/>
        </authorList>
    </citation>
    <scope>NUCLEOTIDE SEQUENCE [LARGE SCALE GENOMIC DNA]</scope>
    <source>
        <strain evidence="6">CGMCC 1.11013</strain>
    </source>
</reference>
<dbReference type="OrthoDB" id="8595948at2"/>
<evidence type="ECO:0000313" key="3">
    <source>
        <dbReference type="EMBL" id="GGD62203.1"/>
    </source>
</evidence>
<reference evidence="3" key="1">
    <citation type="journal article" date="2014" name="Int. J. Syst. Evol. Microbiol.">
        <title>Complete genome of a new Firmicutes species belonging to the dominant human colonic microbiota ('Ruminococcus bicirculans') reveals two chromosomes and a selective capacity to utilize plant glucans.</title>
        <authorList>
            <consortium name="NISC Comparative Sequencing Program"/>
            <person name="Wegmann U."/>
            <person name="Louis P."/>
            <person name="Goesmann A."/>
            <person name="Henrissat B."/>
            <person name="Duncan S.H."/>
            <person name="Flint H.J."/>
        </authorList>
    </citation>
    <scope>NUCLEOTIDE SEQUENCE</scope>
    <source>
        <strain evidence="3">CGMCC 1.11013</strain>
    </source>
</reference>
<keyword evidence="1" id="KW-1133">Transmembrane helix</keyword>
<sequence length="155" mass="16591">MKATRLLRDDSGIAAIEFAFVLMVAVVLIVGTIELALEMIVDATVQVAAQEASRVGLTTTAPASGTRQDQASAIVNRILNGWTKLGAKVAITEANYVTFGNLANASYTPSSDMGAYGDVVVYNIKLTMQGVTGIPKMFGVKELTFQRNYIVQNEK</sequence>
<gene>
    <name evidence="4" type="ORF">BG57_19520</name>
    <name evidence="3" type="ORF">GCM10010985_15440</name>
</gene>
<dbReference type="Pfam" id="PF07811">
    <property type="entry name" value="TadE"/>
    <property type="match status" value="1"/>
</dbReference>
<dbReference type="Proteomes" id="UP000027439">
    <property type="component" value="Unassembled WGS sequence"/>
</dbReference>
<organism evidence="4 5">
    <name type="scientific">Caballeronia grimmiae</name>
    <dbReference type="NCBI Taxonomy" id="1071679"/>
    <lineage>
        <taxon>Bacteria</taxon>
        <taxon>Pseudomonadati</taxon>
        <taxon>Pseudomonadota</taxon>
        <taxon>Betaproteobacteria</taxon>
        <taxon>Burkholderiales</taxon>
        <taxon>Burkholderiaceae</taxon>
        <taxon>Caballeronia</taxon>
    </lineage>
</organism>
<accession>A0A069NIY7</accession>
<evidence type="ECO:0000259" key="2">
    <source>
        <dbReference type="Pfam" id="PF07811"/>
    </source>
</evidence>
<proteinExistence type="predicted"/>
<feature type="transmembrane region" description="Helical" evidence="1">
    <location>
        <begin position="12"/>
        <end position="33"/>
    </location>
</feature>
<dbReference type="AlphaFoldDB" id="A0A069NIY7"/>
<evidence type="ECO:0000313" key="5">
    <source>
        <dbReference type="Proteomes" id="UP000027439"/>
    </source>
</evidence>
<keyword evidence="1" id="KW-0472">Membrane</keyword>
<feature type="domain" description="TadE-like" evidence="2">
    <location>
        <begin position="12"/>
        <end position="54"/>
    </location>
</feature>
<dbReference type="InterPro" id="IPR012495">
    <property type="entry name" value="TadE-like_dom"/>
</dbReference>
<keyword evidence="1" id="KW-0812">Transmembrane</keyword>
<dbReference type="STRING" id="1071679.BG57_19520"/>
<name>A0A069NIY7_9BURK</name>
<evidence type="ECO:0000256" key="1">
    <source>
        <dbReference type="SAM" id="Phobius"/>
    </source>
</evidence>
<dbReference type="RefSeq" id="WP_035969104.1">
    <property type="nucleotide sequence ID" value="NZ_BMEG01000002.1"/>
</dbReference>
<dbReference type="EMBL" id="JFHE01000036">
    <property type="protein sequence ID" value="KDR28370.1"/>
    <property type="molecule type" value="Genomic_DNA"/>
</dbReference>
<evidence type="ECO:0000313" key="6">
    <source>
        <dbReference type="Proteomes" id="UP000597138"/>
    </source>
</evidence>
<dbReference type="eggNOG" id="ENOG5030XI7">
    <property type="taxonomic scope" value="Bacteria"/>
</dbReference>
<reference evidence="3" key="4">
    <citation type="submission" date="2024-05" db="EMBL/GenBank/DDBJ databases">
        <authorList>
            <person name="Sun Q."/>
            <person name="Zhou Y."/>
        </authorList>
    </citation>
    <scope>NUCLEOTIDE SEQUENCE</scope>
    <source>
        <strain evidence="3">CGMCC 1.11013</strain>
    </source>
</reference>
<keyword evidence="6" id="KW-1185">Reference proteome</keyword>
<dbReference type="Proteomes" id="UP000597138">
    <property type="component" value="Unassembled WGS sequence"/>
</dbReference>
<reference evidence="4 5" key="2">
    <citation type="submission" date="2014-03" db="EMBL/GenBank/DDBJ databases">
        <title>Draft Genome Sequences of Four Burkholderia Strains.</title>
        <authorList>
            <person name="Liu X.Y."/>
            <person name="Li C.X."/>
            <person name="Xu J.H."/>
        </authorList>
    </citation>
    <scope>NUCLEOTIDE SEQUENCE [LARGE SCALE GENOMIC DNA]</scope>
    <source>
        <strain evidence="4 5">R27</strain>
    </source>
</reference>